<feature type="transmembrane region" description="Helical" evidence="1">
    <location>
        <begin position="12"/>
        <end position="31"/>
    </location>
</feature>
<gene>
    <name evidence="2" type="ORF">HMPREF0291_11174</name>
</gene>
<accession>D7WEE0</accession>
<dbReference type="HOGENOM" id="CLU_1388217_0_0_11"/>
<evidence type="ECO:0000313" key="3">
    <source>
        <dbReference type="Proteomes" id="UP000004208"/>
    </source>
</evidence>
<evidence type="ECO:0000256" key="1">
    <source>
        <dbReference type="SAM" id="Phobius"/>
    </source>
</evidence>
<dbReference type="AlphaFoldDB" id="D7WEE0"/>
<sequence>MSAVGNAVASALLGHLLLAVPLAVVIVVAVLRHRATRTPLTGLTRPILAGLGSGVFLLAFSVAFLVAVQMVDFQALPEFVETLALPIPLIVFLGMWFCLGLMLPTSPRTWTPSAAAAGGVCVGFASPFLLYCSYEVYRNHGQNGSADIFWIMQIAALVPWVAFPVVLVLVALGVWVRDRRQAMRPGATANRKLLPL</sequence>
<proteinExistence type="predicted"/>
<reference evidence="2" key="1">
    <citation type="submission" date="2010-06" db="EMBL/GenBank/DDBJ databases">
        <authorList>
            <person name="Muzny D."/>
            <person name="Qin X."/>
            <person name="Buhay C."/>
            <person name="Dugan-Rocha S."/>
            <person name="Ding Y."/>
            <person name="Chen G."/>
            <person name="Hawes A."/>
            <person name="Holder M."/>
            <person name="Jhangiani S."/>
            <person name="Johnson A."/>
            <person name="Khan Z."/>
            <person name="Li Z."/>
            <person name="Liu W."/>
            <person name="Liu X."/>
            <person name="Perez L."/>
            <person name="Shen H."/>
            <person name="Wang Q."/>
            <person name="Watt J."/>
            <person name="Xi L."/>
            <person name="Xin Y."/>
            <person name="Zhou J."/>
            <person name="Deng J."/>
            <person name="Jiang H."/>
            <person name="Liu Y."/>
            <person name="Qu J."/>
            <person name="Song X.-Z."/>
            <person name="Zhang L."/>
            <person name="Villasana D."/>
            <person name="Johnson A."/>
            <person name="Liu J."/>
            <person name="Liyanage D."/>
            <person name="Lorensuhewa L."/>
            <person name="Robinson T."/>
            <person name="Song A."/>
            <person name="Song B.-B."/>
            <person name="Dinh H."/>
            <person name="Thornton R."/>
            <person name="Coyle M."/>
            <person name="Francisco L."/>
            <person name="Jackson L."/>
            <person name="Javaid M."/>
            <person name="Korchina V."/>
            <person name="Kovar C."/>
            <person name="Mata R."/>
            <person name="Mathew T."/>
            <person name="Ngo R."/>
            <person name="Nguyen L."/>
            <person name="Nguyen N."/>
            <person name="Okwuonu G."/>
            <person name="Ongeri F."/>
            <person name="Pham C."/>
            <person name="Simmons D."/>
            <person name="Wilczek-Boney K."/>
            <person name="Hale W."/>
            <person name="Jakkamsetti A."/>
            <person name="Pham P."/>
            <person name="Ruth R."/>
            <person name="San Lucas F."/>
            <person name="Warren J."/>
            <person name="Zhang J."/>
            <person name="Zhao Z."/>
            <person name="Zhou C."/>
            <person name="Zhu D."/>
            <person name="Lee S."/>
            <person name="Bess C."/>
            <person name="Blankenburg K."/>
            <person name="Forbes L."/>
            <person name="Fu Q."/>
            <person name="Gubbala S."/>
            <person name="Hirani K."/>
            <person name="Jayaseelan J.C."/>
            <person name="Lara F."/>
            <person name="Munidasa M."/>
            <person name="Palculict T."/>
            <person name="Patil S."/>
            <person name="Pu L.-L."/>
            <person name="Saada N."/>
            <person name="Tang L."/>
            <person name="Weissenberger G."/>
            <person name="Zhu Y."/>
            <person name="Hemphill L."/>
            <person name="Shang Y."/>
            <person name="Youmans B."/>
            <person name="Ayvaz T."/>
            <person name="Ross M."/>
            <person name="Santibanez J."/>
            <person name="Aqrawi P."/>
            <person name="Gross S."/>
            <person name="Joshi V."/>
            <person name="Fowler G."/>
            <person name="Nazareth L."/>
            <person name="Reid J."/>
            <person name="Worley K."/>
            <person name="Petrosino J."/>
            <person name="Highlander S."/>
            <person name="Gibbs R."/>
        </authorList>
    </citation>
    <scope>NUCLEOTIDE SEQUENCE [LARGE SCALE GENOMIC DNA]</scope>
    <source>
        <strain evidence="2">ATCC 33030</strain>
    </source>
</reference>
<feature type="transmembrane region" description="Helical" evidence="1">
    <location>
        <begin position="83"/>
        <end position="103"/>
    </location>
</feature>
<keyword evidence="1" id="KW-0812">Transmembrane</keyword>
<protein>
    <submittedName>
        <fullName evidence="2">Uncharacterized protein</fullName>
    </submittedName>
</protein>
<feature type="transmembrane region" description="Helical" evidence="1">
    <location>
        <begin position="43"/>
        <end position="71"/>
    </location>
</feature>
<feature type="transmembrane region" description="Helical" evidence="1">
    <location>
        <begin position="115"/>
        <end position="136"/>
    </location>
</feature>
<keyword evidence="1" id="KW-0472">Membrane</keyword>
<feature type="transmembrane region" description="Helical" evidence="1">
    <location>
        <begin position="148"/>
        <end position="176"/>
    </location>
</feature>
<name>D7WEE0_9CORY</name>
<dbReference type="EMBL" id="ACLJ02000003">
    <property type="protein sequence ID" value="EFK53517.1"/>
    <property type="molecule type" value="Genomic_DNA"/>
</dbReference>
<comment type="caution">
    <text evidence="2">The sequence shown here is derived from an EMBL/GenBank/DDBJ whole genome shotgun (WGS) entry which is preliminary data.</text>
</comment>
<evidence type="ECO:0000313" key="2">
    <source>
        <dbReference type="EMBL" id="EFK53517.1"/>
    </source>
</evidence>
<keyword evidence="3" id="KW-1185">Reference proteome</keyword>
<keyword evidence="1" id="KW-1133">Transmembrane helix</keyword>
<dbReference type="Proteomes" id="UP000004208">
    <property type="component" value="Unassembled WGS sequence"/>
</dbReference>
<organism evidence="2 3">
    <name type="scientific">Corynebacterium genitalium ATCC 33030</name>
    <dbReference type="NCBI Taxonomy" id="585529"/>
    <lineage>
        <taxon>Bacteria</taxon>
        <taxon>Bacillati</taxon>
        <taxon>Actinomycetota</taxon>
        <taxon>Actinomycetes</taxon>
        <taxon>Mycobacteriales</taxon>
        <taxon>Corynebacteriaceae</taxon>
        <taxon>Corynebacterium</taxon>
    </lineage>
</organism>